<keyword evidence="1" id="KW-0812">Transmembrane</keyword>
<keyword evidence="1" id="KW-1133">Transmembrane helix</keyword>
<reference evidence="2" key="1">
    <citation type="submission" date="2021-05" db="EMBL/GenBank/DDBJ databases">
        <authorList>
            <person name="Alioto T."/>
            <person name="Alioto T."/>
            <person name="Gomez Garrido J."/>
        </authorList>
    </citation>
    <scope>NUCLEOTIDE SEQUENCE</scope>
</reference>
<organism evidence="2">
    <name type="scientific">Cacopsylla melanoneura</name>
    <dbReference type="NCBI Taxonomy" id="428564"/>
    <lineage>
        <taxon>Eukaryota</taxon>
        <taxon>Metazoa</taxon>
        <taxon>Ecdysozoa</taxon>
        <taxon>Arthropoda</taxon>
        <taxon>Hexapoda</taxon>
        <taxon>Insecta</taxon>
        <taxon>Pterygota</taxon>
        <taxon>Neoptera</taxon>
        <taxon>Paraneoptera</taxon>
        <taxon>Hemiptera</taxon>
        <taxon>Sternorrhyncha</taxon>
        <taxon>Psylloidea</taxon>
        <taxon>Psyllidae</taxon>
        <taxon>Psyllinae</taxon>
        <taxon>Cacopsylla</taxon>
    </lineage>
</organism>
<name>A0A8D9EAN4_9HEMI</name>
<protein>
    <submittedName>
        <fullName evidence="2">Uncharacterized protein</fullName>
    </submittedName>
</protein>
<proteinExistence type="predicted"/>
<accession>A0A8D9EAN4</accession>
<feature type="transmembrane region" description="Helical" evidence="1">
    <location>
        <begin position="42"/>
        <end position="63"/>
    </location>
</feature>
<evidence type="ECO:0000313" key="2">
    <source>
        <dbReference type="EMBL" id="CAG6745529.1"/>
    </source>
</evidence>
<dbReference type="AlphaFoldDB" id="A0A8D9EAN4"/>
<dbReference type="EMBL" id="HBUF01499005">
    <property type="protein sequence ID" value="CAG6745529.1"/>
    <property type="molecule type" value="Transcribed_RNA"/>
</dbReference>
<evidence type="ECO:0000256" key="1">
    <source>
        <dbReference type="SAM" id="Phobius"/>
    </source>
</evidence>
<sequence length="157" mass="18115">MIKPCDVHQFLLQSHIWYFYPTVLPIYPKYRFLIHSSHSFNFHFLSFFLFLTSFILDVLPLFLTSLHLEYFLLCPPYSSPSSSGLIPTCTFSSSKKAIKSTKVPIVLYSFILVLFRGEFLCEKLNVRETCIIVLCSLFLSPSDDFPLNFSFINSEGG</sequence>
<keyword evidence="1" id="KW-0472">Membrane</keyword>